<sequence length="181" mass="20506">MARICGADHSQVNTSRIVGTYGYMSLEYILQGQFSVNSDVFCFRVLILEIISSKKSNSFYQSDNGEYLLSYTWRLWRDGMPLELMDQTFSNSFLQNEVARLIHIGLLCVQEDPVDRLMIATVVLMLNSFSVTLSLLKRPGFFVGTTTQQSIPRMSIESIQSSSKNMTSPVNDVSITELHPR</sequence>
<name>A0ACC1BCY0_9ROSI</name>
<dbReference type="EMBL" id="CM047901">
    <property type="protein sequence ID" value="KAJ0096821.1"/>
    <property type="molecule type" value="Genomic_DNA"/>
</dbReference>
<evidence type="ECO:0000313" key="2">
    <source>
        <dbReference type="Proteomes" id="UP001164250"/>
    </source>
</evidence>
<proteinExistence type="predicted"/>
<gene>
    <name evidence="1" type="ORF">Patl1_27510</name>
</gene>
<dbReference type="Proteomes" id="UP001164250">
    <property type="component" value="Chromosome 5"/>
</dbReference>
<evidence type="ECO:0000313" key="1">
    <source>
        <dbReference type="EMBL" id="KAJ0096821.1"/>
    </source>
</evidence>
<protein>
    <submittedName>
        <fullName evidence="1">Uncharacterized protein</fullName>
    </submittedName>
</protein>
<organism evidence="1 2">
    <name type="scientific">Pistacia atlantica</name>
    <dbReference type="NCBI Taxonomy" id="434234"/>
    <lineage>
        <taxon>Eukaryota</taxon>
        <taxon>Viridiplantae</taxon>
        <taxon>Streptophyta</taxon>
        <taxon>Embryophyta</taxon>
        <taxon>Tracheophyta</taxon>
        <taxon>Spermatophyta</taxon>
        <taxon>Magnoliopsida</taxon>
        <taxon>eudicotyledons</taxon>
        <taxon>Gunneridae</taxon>
        <taxon>Pentapetalae</taxon>
        <taxon>rosids</taxon>
        <taxon>malvids</taxon>
        <taxon>Sapindales</taxon>
        <taxon>Anacardiaceae</taxon>
        <taxon>Pistacia</taxon>
    </lineage>
</organism>
<keyword evidence="2" id="KW-1185">Reference proteome</keyword>
<accession>A0ACC1BCY0</accession>
<reference evidence="2" key="1">
    <citation type="journal article" date="2023" name="G3 (Bethesda)">
        <title>Genome assembly and association tests identify interacting loci associated with vigor, precocity, and sex in interspecific pistachio rootstocks.</title>
        <authorList>
            <person name="Palmer W."/>
            <person name="Jacygrad E."/>
            <person name="Sagayaradj S."/>
            <person name="Cavanaugh K."/>
            <person name="Han R."/>
            <person name="Bertier L."/>
            <person name="Beede B."/>
            <person name="Kafkas S."/>
            <person name="Golino D."/>
            <person name="Preece J."/>
            <person name="Michelmore R."/>
        </authorList>
    </citation>
    <scope>NUCLEOTIDE SEQUENCE [LARGE SCALE GENOMIC DNA]</scope>
</reference>
<comment type="caution">
    <text evidence="1">The sequence shown here is derived from an EMBL/GenBank/DDBJ whole genome shotgun (WGS) entry which is preliminary data.</text>
</comment>